<name>A0A059EW71_9MICR</name>
<protein>
    <submittedName>
        <fullName evidence="2">Uncharacterized protein</fullName>
    </submittedName>
</protein>
<dbReference type="HOGENOM" id="CLU_1911584_0_0_1"/>
<feature type="non-terminal residue" evidence="2">
    <location>
        <position position="1"/>
    </location>
</feature>
<dbReference type="EMBL" id="KK365376">
    <property type="protein sequence ID" value="KCZ79097.1"/>
    <property type="molecule type" value="Genomic_DNA"/>
</dbReference>
<sequence>KQIKTNFFISFLVFLSYCSIFLVVIFCKYEYVNSIFFLNVYTLSILSVAIINLLGTQKNFFKRILFKLCLLGNSLFIFFFILLVLLSNPSLVNVIKKDINIPFMNFCSDDIDYIFYRIFYYLRNKVIELVYIE</sequence>
<keyword evidence="1" id="KW-0812">Transmembrane</keyword>
<keyword evidence="3" id="KW-1185">Reference proteome</keyword>
<evidence type="ECO:0000313" key="3">
    <source>
        <dbReference type="Proteomes" id="UP000030655"/>
    </source>
</evidence>
<dbReference type="Proteomes" id="UP000030655">
    <property type="component" value="Unassembled WGS sequence"/>
</dbReference>
<reference evidence="2 3" key="2">
    <citation type="submission" date="2014-03" db="EMBL/GenBank/DDBJ databases">
        <title>The Genome Sequence of Anncaliia algerae insect isolate PRA339.</title>
        <authorList>
            <consortium name="The Broad Institute Genome Sequencing Platform"/>
            <consortium name="The Broad Institute Genome Sequencing Center for Infectious Disease"/>
            <person name="Cuomo C."/>
            <person name="Becnel J."/>
            <person name="Sanscrainte N."/>
            <person name="Walker B."/>
            <person name="Young S.K."/>
            <person name="Zeng Q."/>
            <person name="Gargeya S."/>
            <person name="Fitzgerald M."/>
            <person name="Haas B."/>
            <person name="Abouelleil A."/>
            <person name="Alvarado L."/>
            <person name="Arachchi H.M."/>
            <person name="Berlin A.M."/>
            <person name="Chapman S.B."/>
            <person name="Dewar J."/>
            <person name="Goldberg J."/>
            <person name="Griggs A."/>
            <person name="Gujja S."/>
            <person name="Hansen M."/>
            <person name="Howarth C."/>
            <person name="Imamovic A."/>
            <person name="Larimer J."/>
            <person name="McCowan C."/>
            <person name="Murphy C."/>
            <person name="Neiman D."/>
            <person name="Pearson M."/>
            <person name="Priest M."/>
            <person name="Roberts A."/>
            <person name="Saif S."/>
            <person name="Shea T."/>
            <person name="Sisk P."/>
            <person name="Sykes S."/>
            <person name="Wortman J."/>
            <person name="Nusbaum C."/>
            <person name="Birren B."/>
        </authorList>
    </citation>
    <scope>NUCLEOTIDE SEQUENCE [LARGE SCALE GENOMIC DNA]</scope>
    <source>
        <strain evidence="2 3">PRA339</strain>
    </source>
</reference>
<feature type="transmembrane region" description="Helical" evidence="1">
    <location>
        <begin position="7"/>
        <end position="26"/>
    </location>
</feature>
<evidence type="ECO:0000313" key="2">
    <source>
        <dbReference type="EMBL" id="KCZ79097.1"/>
    </source>
</evidence>
<accession>A0A059EW71</accession>
<proteinExistence type="predicted"/>
<reference evidence="3" key="1">
    <citation type="submission" date="2013-02" db="EMBL/GenBank/DDBJ databases">
        <authorList>
            <consortium name="The Broad Institute Genome Sequencing Platform"/>
            <person name="Cuomo C."/>
            <person name="Becnel J."/>
            <person name="Sanscrainte N."/>
            <person name="Walker B."/>
            <person name="Young S.K."/>
            <person name="Zeng Q."/>
            <person name="Gargeya S."/>
            <person name="Fitzgerald M."/>
            <person name="Haas B."/>
            <person name="Abouelleil A."/>
            <person name="Alvarado L."/>
            <person name="Arachchi H.M."/>
            <person name="Berlin A.M."/>
            <person name="Chapman S.B."/>
            <person name="Dewar J."/>
            <person name="Goldberg J."/>
            <person name="Griggs A."/>
            <person name="Gujja S."/>
            <person name="Hansen M."/>
            <person name="Howarth C."/>
            <person name="Imamovic A."/>
            <person name="Larimer J."/>
            <person name="McCowan C."/>
            <person name="Murphy C."/>
            <person name="Neiman D."/>
            <person name="Pearson M."/>
            <person name="Priest M."/>
            <person name="Roberts A."/>
            <person name="Saif S."/>
            <person name="Shea T."/>
            <person name="Sisk P."/>
            <person name="Sykes S."/>
            <person name="Wortman J."/>
            <person name="Nusbaum C."/>
            <person name="Birren B."/>
        </authorList>
    </citation>
    <scope>NUCLEOTIDE SEQUENCE [LARGE SCALE GENOMIC DNA]</scope>
    <source>
        <strain evidence="3">PRA339</strain>
    </source>
</reference>
<feature type="transmembrane region" description="Helical" evidence="1">
    <location>
        <begin position="32"/>
        <end position="53"/>
    </location>
</feature>
<feature type="transmembrane region" description="Helical" evidence="1">
    <location>
        <begin position="65"/>
        <end position="86"/>
    </location>
</feature>
<dbReference type="VEuPathDB" id="MicrosporidiaDB:H312_03518"/>
<dbReference type="OrthoDB" id="10388058at2759"/>
<evidence type="ECO:0000256" key="1">
    <source>
        <dbReference type="SAM" id="Phobius"/>
    </source>
</evidence>
<gene>
    <name evidence="2" type="ORF">H312_03518</name>
</gene>
<organism evidence="2 3">
    <name type="scientific">Anncaliia algerae PRA339</name>
    <dbReference type="NCBI Taxonomy" id="1288291"/>
    <lineage>
        <taxon>Eukaryota</taxon>
        <taxon>Fungi</taxon>
        <taxon>Fungi incertae sedis</taxon>
        <taxon>Microsporidia</taxon>
        <taxon>Tubulinosematoidea</taxon>
        <taxon>Tubulinosematidae</taxon>
        <taxon>Anncaliia</taxon>
    </lineage>
</organism>
<keyword evidence="1" id="KW-0472">Membrane</keyword>
<keyword evidence="1" id="KW-1133">Transmembrane helix</keyword>
<dbReference type="AlphaFoldDB" id="A0A059EW71"/>